<feature type="transmembrane region" description="Helical" evidence="1">
    <location>
        <begin position="157"/>
        <end position="178"/>
    </location>
</feature>
<feature type="transmembrane region" description="Helical" evidence="1">
    <location>
        <begin position="133"/>
        <end position="151"/>
    </location>
</feature>
<keyword evidence="3" id="KW-1185">Reference proteome</keyword>
<evidence type="ECO:0000313" key="2">
    <source>
        <dbReference type="EMBL" id="MCU5777064.1"/>
    </source>
</evidence>
<evidence type="ECO:0000256" key="1">
    <source>
        <dbReference type="SAM" id="Phobius"/>
    </source>
</evidence>
<feature type="transmembrane region" description="Helical" evidence="1">
    <location>
        <begin position="52"/>
        <end position="72"/>
    </location>
</feature>
<feature type="transmembrane region" description="Helical" evidence="1">
    <location>
        <begin position="79"/>
        <end position="95"/>
    </location>
</feature>
<organism evidence="2 3">
    <name type="scientific">Winslowiella arboricola</name>
    <dbReference type="NCBI Taxonomy" id="2978220"/>
    <lineage>
        <taxon>Bacteria</taxon>
        <taxon>Pseudomonadati</taxon>
        <taxon>Pseudomonadota</taxon>
        <taxon>Gammaproteobacteria</taxon>
        <taxon>Enterobacterales</taxon>
        <taxon>Erwiniaceae</taxon>
        <taxon>Winslowiella</taxon>
    </lineage>
</organism>
<accession>A0A9J6PN37</accession>
<evidence type="ECO:0000313" key="3">
    <source>
        <dbReference type="Proteomes" id="UP001064262"/>
    </source>
</evidence>
<dbReference type="Proteomes" id="UP001064262">
    <property type="component" value="Unassembled WGS sequence"/>
</dbReference>
<proteinExistence type="predicted"/>
<keyword evidence="1" id="KW-1133">Transmembrane helix</keyword>
<keyword evidence="1" id="KW-0472">Membrane</keyword>
<keyword evidence="1" id="KW-0812">Transmembrane</keyword>
<evidence type="ECO:0008006" key="4">
    <source>
        <dbReference type="Google" id="ProtNLM"/>
    </source>
</evidence>
<protein>
    <recommendedName>
        <fullName evidence="4">Protease</fullName>
    </recommendedName>
</protein>
<feature type="transmembrane region" description="Helical" evidence="1">
    <location>
        <begin position="20"/>
        <end position="40"/>
    </location>
</feature>
<gene>
    <name evidence="2" type="ORF">N5923_06110</name>
</gene>
<dbReference type="AlphaFoldDB" id="A0A9J6PN37"/>
<reference evidence="2" key="1">
    <citation type="submission" date="2022-09" db="EMBL/GenBank/DDBJ databases">
        <title>Winslowiella arboricola sp. nov., isolated from bleeding cankers on broadleaf hosts.</title>
        <authorList>
            <person name="Brady C."/>
            <person name="Kaur S."/>
            <person name="Crampton B."/>
            <person name="Maddock D."/>
            <person name="Arnold D."/>
            <person name="Denman S."/>
        </authorList>
    </citation>
    <scope>NUCLEOTIDE SEQUENCE</scope>
    <source>
        <strain evidence="2">BAC 15a-03b</strain>
    </source>
</reference>
<comment type="caution">
    <text evidence="2">The sequence shown here is derived from an EMBL/GenBank/DDBJ whole genome shotgun (WGS) entry which is preliminary data.</text>
</comment>
<dbReference type="RefSeq" id="WP_267142141.1">
    <property type="nucleotide sequence ID" value="NZ_JAODIL010000067.1"/>
</dbReference>
<sequence length="456" mass="51360">MIRLIFLLVGAHVLKSRWLLMAFFGLCWIGLGIAIFIDIASDGRLSVPLDMLAVLLVVEGLVEIAAAMIIGIRIHWPGIWKGVGFLFIAFLVFDLPWDNNILASLLFGSAFLGDGVFRISSSLVLRSPKWRRQIIAGVIEIGLSMLIFSNWPFHHHVTVPLCFALLLMTSGLSLILMARQVLLLPENASVMSLPLFTSRGLRHWREVTCQHPPFPQKPPPQPLTVLVWTPVGTAVVTDRRRVIDRYIAAIDQNGVISTGHAALQMLPDLYISHYPFEDIDRDSGNFRAMLRAGEENDVAGRFLTSLEEEIADWCEPDQQVLFTHYNAAALRNYWQVFSVDSTYNLTSRNCSSTVVQALDVAVEGAMGHYTFPGVRLFFDPNFWLLGLVRGRAEEMTWTPGLVLDYVRLLKAVITPVHSRAWHKRVREAFAIRRTVIKQEARQRKAQKKASGGRHES</sequence>
<name>A0A9J6PN37_9GAMM</name>
<dbReference type="EMBL" id="JAODIM010000038">
    <property type="protein sequence ID" value="MCU5777064.1"/>
    <property type="molecule type" value="Genomic_DNA"/>
</dbReference>